<dbReference type="SMART" id="SM00220">
    <property type="entry name" value="S_TKc"/>
    <property type="match status" value="1"/>
</dbReference>
<evidence type="ECO:0000256" key="8">
    <source>
        <dbReference type="ARBA" id="ARBA00022741"/>
    </source>
</evidence>
<gene>
    <name evidence="25" type="ORF">MNOR_LOCUS24927</name>
</gene>
<sequence length="681" mass="77619">MEEKNKNSDIKQITKKTSGLHVSEANLTLNKSDRKKSLKNSDSIDLRHQERKVPERKGAVQKKKVFIVKDHKFTPRLFNQLNYCIHCKELIWGIDKQGYQCQACSVVIHKVCHESVSFQCPGVDKGVDDPEDQRFVHKFQIHTYTIATSCDHCGSLLHGIKDQGKQCSACKINVHKDCVEFVPNLCGQNQVERRGRIKLQIQCNKAKLTAKIIEGKNLIAMDPNGMSDPYVKAKIISNGHTEKTKCIKANLNPKWNETLTLELKPNDMDSRLLVDVWDWDRLTKNDFMGSLSFDISEILKKPVKGWYKLLSEKEGKFYNVPVPDEGMEVTIRKEKVGKESSIKENRIDAEFNFLKVLGRGSFATVLLAEKKTSKNDLFAIKILKKEIVLQDDTIHCIMTERNILALQNKPPFFVDFHSCSQSADRLYFVMEYVAGGDLLHHLTQKGKFNEDVARFFSAEIALGLFYLHSKGVIFRDLKLDNVLLDSEGHIKLADFGLCKEGISGDNVTHTFCGTPEYTAPEVILYLPYGKSVDWWAFGVVLYQLMEGHTPFHGNDDVQLNKAILTYNVLLYNKDYFSAGAKDAILNFLVKMPEGRLGVGPNGVNDVKDHPFFDPIKWDDLEMRAIKSPYKPKIKNPRKAENFDSTFTDAKVDFTPVDHSILEQVDTDAFHNFSYINKDFFS</sequence>
<feature type="binding site" evidence="18">
    <location>
        <position position="286"/>
    </location>
    <ligand>
        <name>Ca(2+)</name>
        <dbReference type="ChEBI" id="CHEBI:29108"/>
        <label>1</label>
    </ligand>
</feature>
<dbReference type="Gene3D" id="3.30.200.20">
    <property type="entry name" value="Phosphorylase Kinase, domain 1"/>
    <property type="match status" value="1"/>
</dbReference>
<name>A0AAV2RI09_MEGNR</name>
<evidence type="ECO:0000313" key="26">
    <source>
        <dbReference type="Proteomes" id="UP001497623"/>
    </source>
</evidence>
<feature type="domain" description="Protein kinase" evidence="22">
    <location>
        <begin position="351"/>
        <end position="612"/>
    </location>
</feature>
<feature type="domain" description="Phorbol-ester/DAG-type" evidence="23">
    <location>
        <begin position="70"/>
        <end position="120"/>
    </location>
</feature>
<keyword evidence="3 14" id="KW-0723">Serine/threonine-protein kinase</keyword>
<evidence type="ECO:0000256" key="18">
    <source>
        <dbReference type="PIRSR" id="PIRSR000550-4"/>
    </source>
</evidence>
<dbReference type="Gene3D" id="2.60.40.150">
    <property type="entry name" value="C2 domain"/>
    <property type="match status" value="1"/>
</dbReference>
<feature type="binding site" evidence="17 19">
    <location>
        <position position="381"/>
    </location>
    <ligand>
        <name>ATP</name>
        <dbReference type="ChEBI" id="CHEBI:30616"/>
    </ligand>
</feature>
<comment type="catalytic activity">
    <reaction evidence="14">
        <text>L-threonyl-[protein] + ATP = O-phospho-L-threonyl-[protein] + ADP + H(+)</text>
        <dbReference type="Rhea" id="RHEA:46608"/>
        <dbReference type="Rhea" id="RHEA-COMP:11060"/>
        <dbReference type="Rhea" id="RHEA-COMP:11605"/>
        <dbReference type="ChEBI" id="CHEBI:15378"/>
        <dbReference type="ChEBI" id="CHEBI:30013"/>
        <dbReference type="ChEBI" id="CHEBI:30616"/>
        <dbReference type="ChEBI" id="CHEBI:61977"/>
        <dbReference type="ChEBI" id="CHEBI:456216"/>
        <dbReference type="EC" id="2.7.11.13"/>
    </reaction>
</comment>
<evidence type="ECO:0000256" key="10">
    <source>
        <dbReference type="ARBA" id="ARBA00022777"/>
    </source>
</evidence>
<evidence type="ECO:0000256" key="17">
    <source>
        <dbReference type="PIRSR" id="PIRSR000550-3"/>
    </source>
</evidence>
<dbReference type="Gene3D" id="3.30.60.20">
    <property type="match status" value="2"/>
</dbReference>
<dbReference type="Pfam" id="PF00130">
    <property type="entry name" value="C1_1"/>
    <property type="match status" value="2"/>
</dbReference>
<dbReference type="PROSITE" id="PS50004">
    <property type="entry name" value="C2"/>
    <property type="match status" value="1"/>
</dbReference>
<dbReference type="PANTHER" id="PTHR24351">
    <property type="entry name" value="RIBOSOMAL PROTEIN S6 KINASE"/>
    <property type="match status" value="1"/>
</dbReference>
<dbReference type="InterPro" id="IPR017892">
    <property type="entry name" value="Pkinase_C"/>
</dbReference>
<dbReference type="PRINTS" id="PR00360">
    <property type="entry name" value="C2DOMAIN"/>
</dbReference>
<dbReference type="GO" id="GO:0008270">
    <property type="term" value="F:zinc ion binding"/>
    <property type="evidence" value="ECO:0007669"/>
    <property type="project" value="UniProtKB-KW"/>
</dbReference>
<dbReference type="PROSITE" id="PS50011">
    <property type="entry name" value="PROTEIN_KINASE_DOM"/>
    <property type="match status" value="1"/>
</dbReference>
<comment type="similarity">
    <text evidence="1 14">Belongs to the protein kinase superfamily. AGC Ser/Thr protein kinase family. PKC subfamily.</text>
</comment>
<keyword evidence="4" id="KW-0597">Phosphoprotein</keyword>
<keyword evidence="13 14" id="KW-0067">ATP-binding</keyword>
<feature type="domain" description="Phorbol-ester/DAG-type" evidence="23">
    <location>
        <begin position="136"/>
        <end position="186"/>
    </location>
</feature>
<dbReference type="Gene3D" id="1.10.510.10">
    <property type="entry name" value="Transferase(Phosphotransferase) domain 1"/>
    <property type="match status" value="1"/>
</dbReference>
<comment type="cofactor">
    <cofactor evidence="18">
        <name>Ca(2+)</name>
        <dbReference type="ChEBI" id="CHEBI:29108"/>
    </cofactor>
    <text evidence="18">Binds 3 Ca(2+) ions per subunit. The ions are bound to the C2 domain.</text>
</comment>
<evidence type="ECO:0000256" key="3">
    <source>
        <dbReference type="ARBA" id="ARBA00022527"/>
    </source>
</evidence>
<evidence type="ECO:0000256" key="1">
    <source>
        <dbReference type="ARBA" id="ARBA00005490"/>
    </source>
</evidence>
<dbReference type="Pfam" id="PF00433">
    <property type="entry name" value="Pkinase_C"/>
    <property type="match status" value="1"/>
</dbReference>
<keyword evidence="8 14" id="KW-0547">Nucleotide-binding</keyword>
<dbReference type="PRINTS" id="PR00008">
    <property type="entry name" value="DAGPEDOMAIN"/>
</dbReference>
<dbReference type="SUPFAM" id="SSF56112">
    <property type="entry name" value="Protein kinase-like (PK-like)"/>
    <property type="match status" value="1"/>
</dbReference>
<evidence type="ECO:0000256" key="7">
    <source>
        <dbReference type="ARBA" id="ARBA00022737"/>
    </source>
</evidence>
<dbReference type="CDD" id="cd04026">
    <property type="entry name" value="C2_PKC_alpha_gamma"/>
    <property type="match status" value="1"/>
</dbReference>
<evidence type="ECO:0000256" key="13">
    <source>
        <dbReference type="ARBA" id="ARBA00022840"/>
    </source>
</evidence>
<evidence type="ECO:0000259" key="24">
    <source>
        <dbReference type="PROSITE" id="PS51285"/>
    </source>
</evidence>
<dbReference type="GO" id="GO:0005524">
    <property type="term" value="F:ATP binding"/>
    <property type="evidence" value="ECO:0007669"/>
    <property type="project" value="UniProtKB-UniRule"/>
</dbReference>
<dbReference type="PROSITE" id="PS00479">
    <property type="entry name" value="ZF_DAG_PE_1"/>
    <property type="match status" value="1"/>
</dbReference>
<dbReference type="InterPro" id="IPR000008">
    <property type="entry name" value="C2_dom"/>
</dbReference>
<dbReference type="PROSITE" id="PS00107">
    <property type="entry name" value="PROTEIN_KINASE_ATP"/>
    <property type="match status" value="1"/>
</dbReference>
<dbReference type="SMART" id="SM00239">
    <property type="entry name" value="C2"/>
    <property type="match status" value="1"/>
</dbReference>
<feature type="active site" description="Proton acceptor" evidence="15">
    <location>
        <position position="476"/>
    </location>
</feature>
<keyword evidence="12 18" id="KW-0106">Calcium</keyword>
<evidence type="ECO:0000256" key="19">
    <source>
        <dbReference type="PROSITE-ProRule" id="PRU10141"/>
    </source>
</evidence>
<evidence type="ECO:0000256" key="15">
    <source>
        <dbReference type="PIRSR" id="PIRSR000550-1"/>
    </source>
</evidence>
<keyword evidence="9" id="KW-0863">Zinc-finger</keyword>
<dbReference type="FunFam" id="3.30.60.20:FF:000006">
    <property type="entry name" value="Protein kinase C"/>
    <property type="match status" value="1"/>
</dbReference>
<dbReference type="PROSITE" id="PS50081">
    <property type="entry name" value="ZF_DAG_PE_2"/>
    <property type="match status" value="2"/>
</dbReference>
<comment type="caution">
    <text evidence="25">The sequence shown here is derived from an EMBL/GenBank/DDBJ whole genome shotgun (WGS) entry which is preliminary data.</text>
</comment>
<protein>
    <recommendedName>
        <fullName evidence="2 14">Protein kinase C</fullName>
        <ecNumber evidence="2 14">2.7.11.13</ecNumber>
    </recommendedName>
</protein>
<feature type="domain" description="AGC-kinase C-terminal" evidence="24">
    <location>
        <begin position="613"/>
        <end position="681"/>
    </location>
</feature>
<evidence type="ECO:0000256" key="12">
    <source>
        <dbReference type="ARBA" id="ARBA00022837"/>
    </source>
</evidence>
<dbReference type="InterPro" id="IPR035892">
    <property type="entry name" value="C2_domain_sf"/>
</dbReference>
<keyword evidence="10 14" id="KW-0418">Kinase</keyword>
<evidence type="ECO:0000256" key="11">
    <source>
        <dbReference type="ARBA" id="ARBA00022833"/>
    </source>
</evidence>
<dbReference type="InterPro" id="IPR020454">
    <property type="entry name" value="DAG/PE-bd"/>
</dbReference>
<dbReference type="EC" id="2.7.11.13" evidence="2 14"/>
<evidence type="ECO:0000256" key="20">
    <source>
        <dbReference type="SAM" id="MobiDB-lite"/>
    </source>
</evidence>
<keyword evidence="26" id="KW-1185">Reference proteome</keyword>
<dbReference type="Proteomes" id="UP001497623">
    <property type="component" value="Unassembled WGS sequence"/>
</dbReference>
<dbReference type="AlphaFoldDB" id="A0AAV2RI09"/>
<dbReference type="InterPro" id="IPR011009">
    <property type="entry name" value="Kinase-like_dom_sf"/>
</dbReference>
<keyword evidence="7" id="KW-0677">Repeat</keyword>
<feature type="compositionally biased region" description="Basic and acidic residues" evidence="20">
    <location>
        <begin position="42"/>
        <end position="56"/>
    </location>
</feature>
<feature type="binding site" evidence="18">
    <location>
        <position position="278"/>
    </location>
    <ligand>
        <name>Ca(2+)</name>
        <dbReference type="ChEBI" id="CHEBI:29108"/>
        <label>1</label>
    </ligand>
</feature>
<feature type="binding site" evidence="18">
    <location>
        <position position="280"/>
    </location>
    <ligand>
        <name>Ca(2+)</name>
        <dbReference type="ChEBI" id="CHEBI:29108"/>
        <label>1</label>
    </ligand>
</feature>
<dbReference type="SUPFAM" id="SSF57889">
    <property type="entry name" value="Cysteine-rich domain"/>
    <property type="match status" value="2"/>
</dbReference>
<dbReference type="SMART" id="SM00109">
    <property type="entry name" value="C1"/>
    <property type="match status" value="2"/>
</dbReference>
<dbReference type="GO" id="GO:0004697">
    <property type="term" value="F:diacylglycerol-dependent serine/threonine kinase activity"/>
    <property type="evidence" value="ECO:0007669"/>
    <property type="project" value="UniProtKB-EC"/>
</dbReference>
<dbReference type="SMART" id="SM00133">
    <property type="entry name" value="S_TK_X"/>
    <property type="match status" value="1"/>
</dbReference>
<evidence type="ECO:0000259" key="21">
    <source>
        <dbReference type="PROSITE" id="PS50004"/>
    </source>
</evidence>
<evidence type="ECO:0000259" key="22">
    <source>
        <dbReference type="PROSITE" id="PS50011"/>
    </source>
</evidence>
<feature type="binding site" evidence="18">
    <location>
        <position position="279"/>
    </location>
    <ligand>
        <name>Ca(2+)</name>
        <dbReference type="ChEBI" id="CHEBI:29108"/>
        <label>1</label>
    </ligand>
</feature>
<dbReference type="InterPro" id="IPR017441">
    <property type="entry name" value="Protein_kinase_ATP_BS"/>
</dbReference>
<dbReference type="InterPro" id="IPR000961">
    <property type="entry name" value="AGC-kinase_C"/>
</dbReference>
<feature type="binding site" evidence="16">
    <location>
        <position position="277"/>
    </location>
    <ligand>
        <name>a 1,2-diacyl-sn-glycero-3-phospho-(1D-myo-inositol-4,5-bisphosphate)</name>
        <dbReference type="ChEBI" id="CHEBI:58456"/>
    </ligand>
</feature>
<evidence type="ECO:0000256" key="5">
    <source>
        <dbReference type="ARBA" id="ARBA00022679"/>
    </source>
</evidence>
<evidence type="ECO:0000313" key="25">
    <source>
        <dbReference type="EMBL" id="CAL4124996.1"/>
    </source>
</evidence>
<dbReference type="InterPro" id="IPR046349">
    <property type="entry name" value="C1-like_sf"/>
</dbReference>
<proteinExistence type="inferred from homology"/>
<evidence type="ECO:0000259" key="23">
    <source>
        <dbReference type="PROSITE" id="PS50081"/>
    </source>
</evidence>
<keyword evidence="6 18" id="KW-0479">Metal-binding</keyword>
<dbReference type="Pfam" id="PF00168">
    <property type="entry name" value="C2"/>
    <property type="match status" value="1"/>
</dbReference>
<dbReference type="PIRSF" id="PIRSF000550">
    <property type="entry name" value="PKC_alpha"/>
    <property type="match status" value="1"/>
</dbReference>
<dbReference type="Pfam" id="PF00069">
    <property type="entry name" value="Pkinase"/>
    <property type="match status" value="1"/>
</dbReference>
<feature type="region of interest" description="Disordered" evidence="20">
    <location>
        <begin position="24"/>
        <end position="56"/>
    </location>
</feature>
<dbReference type="PROSITE" id="PS51285">
    <property type="entry name" value="AGC_KINASE_CTER"/>
    <property type="match status" value="1"/>
</dbReference>
<organism evidence="25 26">
    <name type="scientific">Meganyctiphanes norvegica</name>
    <name type="common">Northern krill</name>
    <name type="synonym">Thysanopoda norvegica</name>
    <dbReference type="NCBI Taxonomy" id="48144"/>
    <lineage>
        <taxon>Eukaryota</taxon>
        <taxon>Metazoa</taxon>
        <taxon>Ecdysozoa</taxon>
        <taxon>Arthropoda</taxon>
        <taxon>Crustacea</taxon>
        <taxon>Multicrustacea</taxon>
        <taxon>Malacostraca</taxon>
        <taxon>Eumalacostraca</taxon>
        <taxon>Eucarida</taxon>
        <taxon>Euphausiacea</taxon>
        <taxon>Euphausiidae</taxon>
        <taxon>Meganyctiphanes</taxon>
    </lineage>
</organism>
<keyword evidence="5 14" id="KW-0808">Transferase</keyword>
<evidence type="ECO:0000256" key="9">
    <source>
        <dbReference type="ARBA" id="ARBA00022771"/>
    </source>
</evidence>
<dbReference type="InterPro" id="IPR014375">
    <property type="entry name" value="Protein_kinase_C_a/b/g"/>
</dbReference>
<dbReference type="FunFam" id="3.30.200.20:FF:000103">
    <property type="entry name" value="Protein kinase C"/>
    <property type="match status" value="1"/>
</dbReference>
<accession>A0AAV2RI09</accession>
<feature type="domain" description="C2" evidence="21">
    <location>
        <begin position="193"/>
        <end position="307"/>
    </location>
</feature>
<dbReference type="FunFam" id="1.10.510.10:FF:000048">
    <property type="entry name" value="Protein kinase C"/>
    <property type="match status" value="1"/>
</dbReference>
<feature type="binding site" evidence="18">
    <location>
        <position position="221"/>
    </location>
    <ligand>
        <name>Ca(2+)</name>
        <dbReference type="ChEBI" id="CHEBI:29108"/>
        <label>1</label>
    </ligand>
</feature>
<dbReference type="EMBL" id="CAXKWB010023291">
    <property type="protein sequence ID" value="CAL4124996.1"/>
    <property type="molecule type" value="Genomic_DNA"/>
</dbReference>
<evidence type="ECO:0000256" key="16">
    <source>
        <dbReference type="PIRSR" id="PIRSR000550-2"/>
    </source>
</evidence>
<dbReference type="InterPro" id="IPR000719">
    <property type="entry name" value="Prot_kinase_dom"/>
</dbReference>
<dbReference type="SUPFAM" id="SSF49562">
    <property type="entry name" value="C2 domain (Calcium/lipid-binding domain, CaLB)"/>
    <property type="match status" value="1"/>
</dbReference>
<feature type="binding site" evidence="16">
    <location>
        <position position="230"/>
    </location>
    <ligand>
        <name>a 1,2-diacyl-sn-glycero-3-phospho-(1D-myo-inositol-4,5-bisphosphate)</name>
        <dbReference type="ChEBI" id="CHEBI:58456"/>
    </ligand>
</feature>
<feature type="binding site" evidence="18">
    <location>
        <position position="222"/>
    </location>
    <ligand>
        <name>Ca(2+)</name>
        <dbReference type="ChEBI" id="CHEBI:29108"/>
        <label>1</label>
    </ligand>
</feature>
<evidence type="ECO:0000256" key="4">
    <source>
        <dbReference type="ARBA" id="ARBA00022553"/>
    </source>
</evidence>
<reference evidence="25 26" key="1">
    <citation type="submission" date="2024-05" db="EMBL/GenBank/DDBJ databases">
        <authorList>
            <person name="Wallberg A."/>
        </authorList>
    </citation>
    <scope>NUCLEOTIDE SEQUENCE [LARGE SCALE GENOMIC DNA]</scope>
</reference>
<evidence type="ECO:0000256" key="6">
    <source>
        <dbReference type="ARBA" id="ARBA00022723"/>
    </source>
</evidence>
<dbReference type="InterPro" id="IPR002219">
    <property type="entry name" value="PKC_DAG/PE"/>
</dbReference>
<feature type="binding site" evidence="18">
    <location>
        <position position="228"/>
    </location>
    <ligand>
        <name>Ca(2+)</name>
        <dbReference type="ChEBI" id="CHEBI:29108"/>
        <label>1</label>
    </ligand>
</feature>
<keyword evidence="11" id="KW-0862">Zinc</keyword>
<evidence type="ECO:0000256" key="2">
    <source>
        <dbReference type="ARBA" id="ARBA00012429"/>
    </source>
</evidence>
<evidence type="ECO:0000256" key="14">
    <source>
        <dbReference type="PIRNR" id="PIRNR000550"/>
    </source>
</evidence>